<evidence type="ECO:0000313" key="2">
    <source>
        <dbReference type="EMBL" id="KAJ8342700.1"/>
    </source>
</evidence>
<dbReference type="Gene3D" id="3.60.10.10">
    <property type="entry name" value="Endonuclease/exonuclease/phosphatase"/>
    <property type="match status" value="3"/>
</dbReference>
<dbReference type="OrthoDB" id="419189at2759"/>
<gene>
    <name evidence="2" type="ORF">SKAU_G00326280</name>
</gene>
<comment type="caution">
    <text evidence="2">The sequence shown here is derived from an EMBL/GenBank/DDBJ whole genome shotgun (WGS) entry which is preliminary data.</text>
</comment>
<sequence>MIILLIYRPPKPNPSFLPEISDLLTSLCSTSANIVILGDFNIHVDSPSGHSVVDFLSLLECLDLKQLVKVPTHTRGHILDLVITDSVPITHLQVTDLGVSDHKAVFMELAFLPPLAKSKRCMRFRNWKKISPASLSEDFLNLPAPTFSSVDKTVSFYNESVSRIFDLHAPIKMRVVAFSRSAPWFTPELRKMKSAGRILERRVRSMGLTVHKLAFRDYQRAYSNALKKAQSLFYSDLIDKNPGNSKHLFSTIDHLLKPRAHSPNETTEEQCNSFIDYFKTKVNNIRSLISSSSTLSPPILDPPSAPLQPLLCFSEVTQGEIEAIITQIKPSTSALDPIPTALLKSCTSALSPLITQVINHSLQSGRVPPAPNIVILGDFNIHVDSPSGHSVVDFLSLLECLDLKQLVKVPTHTRGHILDLVITDSVPITHLQVTDLGVSDHKAVFMELAFLPPLAKSKRCMRFRNWKKISPASLSEDFLNLPAPTFSSVDKTVSFYNESVSRIFDLHAPIKMRVVAFSRSAPWFTPELRKMKSAGRILERRVRSMGLTVHKLAFRDYQRAYSNALKKAQSLFYSDLIDKNPGNSKHLFSTIDHLLKPRAHSPNETTEEQCNSFIDYFKTKVNNIRSLISSSSTLSPPILDPPSAPLQPLLCFSEVTQGEIEAIITQIKPSTSALDPIPTALLKSCTSALSPLITQVINHSLQSGRVPPAPNIVILGDFNIHVDSPSGHSVVDFLSLLECLDLKQLVKVPTHTRGHILDLVITDSVPITHLQVTDLGVSDHKAVFMELAFLPPLAKSKRCMRFRNWKKISPASLSEDFLNLPAPTFSSVDKTVSFYNESVSRIFDLHAPIKMRVVAFSRSAPWFTPELRKMKSAGRILERRVRSMGLTVHKLAFRDYQRAYSNALKKAQSLFYSDLIDKNSGNSSTCSPL</sequence>
<accession>A0A9Q1EPS8</accession>
<proteinExistence type="predicted"/>
<dbReference type="PANTHER" id="PTHR46670">
    <property type="entry name" value="ENDO/EXONUCLEASE/PHOSPHATASE DOMAIN-CONTAINING PROTEIN"/>
    <property type="match status" value="1"/>
</dbReference>
<dbReference type="EMBL" id="JAINUF010000014">
    <property type="protein sequence ID" value="KAJ8342700.1"/>
    <property type="molecule type" value="Genomic_DNA"/>
</dbReference>
<evidence type="ECO:0000313" key="3">
    <source>
        <dbReference type="Proteomes" id="UP001152622"/>
    </source>
</evidence>
<dbReference type="InterPro" id="IPR005135">
    <property type="entry name" value="Endo/exonuclease/phosphatase"/>
</dbReference>
<reference evidence="2" key="1">
    <citation type="journal article" date="2023" name="Science">
        <title>Genome structures resolve the early diversification of teleost fishes.</title>
        <authorList>
            <person name="Parey E."/>
            <person name="Louis A."/>
            <person name="Montfort J."/>
            <person name="Bouchez O."/>
            <person name="Roques C."/>
            <person name="Iampietro C."/>
            <person name="Lluch J."/>
            <person name="Castinel A."/>
            <person name="Donnadieu C."/>
            <person name="Desvignes T."/>
            <person name="Floi Bucao C."/>
            <person name="Jouanno E."/>
            <person name="Wen M."/>
            <person name="Mejri S."/>
            <person name="Dirks R."/>
            <person name="Jansen H."/>
            <person name="Henkel C."/>
            <person name="Chen W.J."/>
            <person name="Zahm M."/>
            <person name="Cabau C."/>
            <person name="Klopp C."/>
            <person name="Thompson A.W."/>
            <person name="Robinson-Rechavi M."/>
            <person name="Braasch I."/>
            <person name="Lecointre G."/>
            <person name="Bobe J."/>
            <person name="Postlethwait J.H."/>
            <person name="Berthelot C."/>
            <person name="Roest Crollius H."/>
            <person name="Guiguen Y."/>
        </authorList>
    </citation>
    <scope>NUCLEOTIDE SEQUENCE</scope>
    <source>
        <strain evidence="2">WJC10195</strain>
    </source>
</reference>
<dbReference type="InterPro" id="IPR036691">
    <property type="entry name" value="Endo/exonu/phosph_ase_sf"/>
</dbReference>
<name>A0A9Q1EPS8_SYNKA</name>
<dbReference type="PANTHER" id="PTHR46670:SF3">
    <property type="entry name" value="ENDONUCLEASE_EXONUCLEASE_PHOSPHATASE DOMAIN-CONTAINING PROTEIN"/>
    <property type="match status" value="1"/>
</dbReference>
<feature type="domain" description="Endonuclease/exonuclease/phosphatase" evidence="1">
    <location>
        <begin position="2"/>
        <end position="105"/>
    </location>
</feature>
<dbReference type="Pfam" id="PF14529">
    <property type="entry name" value="Exo_endo_phos_2"/>
    <property type="match status" value="1"/>
</dbReference>
<dbReference type="SUPFAM" id="SSF56219">
    <property type="entry name" value="DNase I-like"/>
    <property type="match status" value="3"/>
</dbReference>
<evidence type="ECO:0000259" key="1">
    <source>
        <dbReference type="Pfam" id="PF14529"/>
    </source>
</evidence>
<organism evidence="2 3">
    <name type="scientific">Synaphobranchus kaupii</name>
    <name type="common">Kaup's arrowtooth eel</name>
    <dbReference type="NCBI Taxonomy" id="118154"/>
    <lineage>
        <taxon>Eukaryota</taxon>
        <taxon>Metazoa</taxon>
        <taxon>Chordata</taxon>
        <taxon>Craniata</taxon>
        <taxon>Vertebrata</taxon>
        <taxon>Euteleostomi</taxon>
        <taxon>Actinopterygii</taxon>
        <taxon>Neopterygii</taxon>
        <taxon>Teleostei</taxon>
        <taxon>Anguilliformes</taxon>
        <taxon>Synaphobranchidae</taxon>
        <taxon>Synaphobranchus</taxon>
    </lineage>
</organism>
<dbReference type="GO" id="GO:0003824">
    <property type="term" value="F:catalytic activity"/>
    <property type="evidence" value="ECO:0007669"/>
    <property type="project" value="InterPro"/>
</dbReference>
<dbReference type="AlphaFoldDB" id="A0A9Q1EPS8"/>
<dbReference type="Proteomes" id="UP001152622">
    <property type="component" value="Chromosome 14"/>
</dbReference>
<protein>
    <recommendedName>
        <fullName evidence="1">Endonuclease/exonuclease/phosphatase domain-containing protein</fullName>
    </recommendedName>
</protein>
<keyword evidence="3" id="KW-1185">Reference proteome</keyword>